<dbReference type="EMBL" id="LGRX02035483">
    <property type="protein sequence ID" value="KAK3234618.1"/>
    <property type="molecule type" value="Genomic_DNA"/>
</dbReference>
<dbReference type="InterPro" id="IPR008984">
    <property type="entry name" value="SMAD_FHA_dom_sf"/>
</dbReference>
<dbReference type="SMART" id="SM00240">
    <property type="entry name" value="FHA"/>
    <property type="match status" value="1"/>
</dbReference>
<accession>A0AAE0BEQ9</accession>
<organism evidence="2 3">
    <name type="scientific">Cymbomonas tetramitiformis</name>
    <dbReference type="NCBI Taxonomy" id="36881"/>
    <lineage>
        <taxon>Eukaryota</taxon>
        <taxon>Viridiplantae</taxon>
        <taxon>Chlorophyta</taxon>
        <taxon>Pyramimonadophyceae</taxon>
        <taxon>Pyramimonadales</taxon>
        <taxon>Pyramimonadaceae</taxon>
        <taxon>Cymbomonas</taxon>
    </lineage>
</organism>
<dbReference type="AlphaFoldDB" id="A0AAE0BEQ9"/>
<feature type="domain" description="FHA" evidence="1">
    <location>
        <begin position="32"/>
        <end position="96"/>
    </location>
</feature>
<comment type="caution">
    <text evidence="2">The sequence shown here is derived from an EMBL/GenBank/DDBJ whole genome shotgun (WGS) entry which is preliminary data.</text>
</comment>
<gene>
    <name evidence="2" type="ORF">CYMTET_55168</name>
</gene>
<dbReference type="Gene3D" id="2.60.200.20">
    <property type="match status" value="1"/>
</dbReference>
<dbReference type="Proteomes" id="UP001190700">
    <property type="component" value="Unassembled WGS sequence"/>
</dbReference>
<evidence type="ECO:0000313" key="3">
    <source>
        <dbReference type="Proteomes" id="UP001190700"/>
    </source>
</evidence>
<protein>
    <recommendedName>
        <fullName evidence="1">FHA domain-containing protein</fullName>
    </recommendedName>
</protein>
<reference evidence="2 3" key="1">
    <citation type="journal article" date="2015" name="Genome Biol. Evol.">
        <title>Comparative Genomics of a Bacterivorous Green Alga Reveals Evolutionary Causalities and Consequences of Phago-Mixotrophic Mode of Nutrition.</title>
        <authorList>
            <person name="Burns J.A."/>
            <person name="Paasch A."/>
            <person name="Narechania A."/>
            <person name="Kim E."/>
        </authorList>
    </citation>
    <scope>NUCLEOTIDE SEQUENCE [LARGE SCALE GENOMIC DNA]</scope>
    <source>
        <strain evidence="2 3">PLY_AMNH</strain>
    </source>
</reference>
<dbReference type="Pfam" id="PF00498">
    <property type="entry name" value="FHA"/>
    <property type="match status" value="1"/>
</dbReference>
<sequence>MTEAASHHIILRRQDEQRNGAHEIVLCREGSYVVGRPSTRRAMVDIPISLPRMPLFTSRLHCVLDVVLVHGDPSKKAMFINNWSPVNGTYVNHIRLGDKERKQLRARDVLSFGHSGVMKHNSFLGECKGHNTLQYEVVGCVDETPNLDDADALCTEDLLSSESLDEENDEPREIACCVVCYHQEDDAGNMLLCHDSDHRYCTDCFRRGVLLQVDVVPDPKDHTPRCSVCVSELGWSRTTPFDREHVKGCFDMDGMDAYNCRINERCQLLVERNTKVNCHKEIRDTRRRQASDDERTRARKELEDVMVLKCPECDQAVYDMAGCMAVECTDDLTEAIGCGAHFCGWCLRGFGTGRTASDECHSHVAECFASTRRGSLYAEGDEADAVWRRLSLARGKKYIEEHPSADTRAYLREVFQTLA</sequence>
<evidence type="ECO:0000313" key="2">
    <source>
        <dbReference type="EMBL" id="KAK3234618.1"/>
    </source>
</evidence>
<dbReference type="PROSITE" id="PS50006">
    <property type="entry name" value="FHA_DOMAIN"/>
    <property type="match status" value="1"/>
</dbReference>
<proteinExistence type="predicted"/>
<dbReference type="InterPro" id="IPR000253">
    <property type="entry name" value="FHA_dom"/>
</dbReference>
<keyword evidence="3" id="KW-1185">Reference proteome</keyword>
<name>A0AAE0BEQ9_9CHLO</name>
<dbReference type="SUPFAM" id="SSF49879">
    <property type="entry name" value="SMAD/FHA domain"/>
    <property type="match status" value="1"/>
</dbReference>
<evidence type="ECO:0000259" key="1">
    <source>
        <dbReference type="PROSITE" id="PS50006"/>
    </source>
</evidence>